<evidence type="ECO:0000256" key="3">
    <source>
        <dbReference type="ARBA" id="ARBA00022741"/>
    </source>
</evidence>
<accession>A0A0D3IM09</accession>
<dbReference type="InterPro" id="IPR027417">
    <property type="entry name" value="P-loop_NTPase"/>
</dbReference>
<evidence type="ECO:0000313" key="11">
    <source>
        <dbReference type="EnsemblProtists" id="EOD12294"/>
    </source>
</evidence>
<dbReference type="InterPro" id="IPR050168">
    <property type="entry name" value="AAA_ATPase_domain"/>
</dbReference>
<dbReference type="Pfam" id="PF09262">
    <property type="entry name" value="PEX-1N"/>
    <property type="match status" value="1"/>
</dbReference>
<dbReference type="PANTHER" id="PTHR23077">
    <property type="entry name" value="AAA-FAMILY ATPASE"/>
    <property type="match status" value="1"/>
</dbReference>
<dbReference type="SUPFAM" id="SSF52540">
    <property type="entry name" value="P-loop containing nucleoside triphosphate hydrolases"/>
    <property type="match status" value="1"/>
</dbReference>
<dbReference type="Gene3D" id="3.10.330.10">
    <property type="match status" value="1"/>
</dbReference>
<proteinExistence type="inferred from homology"/>
<dbReference type="InterPro" id="IPR003959">
    <property type="entry name" value="ATPase_AAA_core"/>
</dbReference>
<keyword evidence="4" id="KW-0378">Hydrolase</keyword>
<evidence type="ECO:0008006" key="13">
    <source>
        <dbReference type="Google" id="ProtNLM"/>
    </source>
</evidence>
<dbReference type="HOGENOM" id="CLU_470474_0_0_1"/>
<dbReference type="RefSeq" id="XP_005764723.1">
    <property type="nucleotide sequence ID" value="XM_005764666.1"/>
</dbReference>
<dbReference type="KEGG" id="ehx:EMIHUDRAFT_470829"/>
<organism evidence="11 12">
    <name type="scientific">Emiliania huxleyi (strain CCMP1516)</name>
    <dbReference type="NCBI Taxonomy" id="280463"/>
    <lineage>
        <taxon>Eukaryota</taxon>
        <taxon>Haptista</taxon>
        <taxon>Haptophyta</taxon>
        <taxon>Prymnesiophyceae</taxon>
        <taxon>Isochrysidales</taxon>
        <taxon>Noelaerhabdaceae</taxon>
        <taxon>Emiliania</taxon>
    </lineage>
</organism>
<evidence type="ECO:0000256" key="2">
    <source>
        <dbReference type="ARBA" id="ARBA00006914"/>
    </source>
</evidence>
<dbReference type="InterPro" id="IPR029067">
    <property type="entry name" value="CDC48_domain_2-like_sf"/>
</dbReference>
<evidence type="ECO:0000256" key="1">
    <source>
        <dbReference type="ARBA" id="ARBA00004370"/>
    </source>
</evidence>
<dbReference type="Gene3D" id="3.40.50.300">
    <property type="entry name" value="P-loop containing nucleotide triphosphate hydrolases"/>
    <property type="match status" value="1"/>
</dbReference>
<evidence type="ECO:0000256" key="6">
    <source>
        <dbReference type="ARBA" id="ARBA00023136"/>
    </source>
</evidence>
<dbReference type="GO" id="GO:0005829">
    <property type="term" value="C:cytosol"/>
    <property type="evidence" value="ECO:0007669"/>
    <property type="project" value="TreeGrafter"/>
</dbReference>
<evidence type="ECO:0000256" key="5">
    <source>
        <dbReference type="ARBA" id="ARBA00022840"/>
    </source>
</evidence>
<dbReference type="AlphaFoldDB" id="A0A0D3IM09"/>
<keyword evidence="6" id="KW-0472">Membrane</keyword>
<comment type="subcellular location">
    <subcellularLocation>
        <location evidence="1">Membrane</location>
    </subcellularLocation>
</comment>
<feature type="domain" description="ATPase AAA-type core" evidence="9">
    <location>
        <begin position="290"/>
        <end position="397"/>
    </location>
</feature>
<dbReference type="GO" id="GO:0005778">
    <property type="term" value="C:peroxisomal membrane"/>
    <property type="evidence" value="ECO:0007669"/>
    <property type="project" value="TreeGrafter"/>
</dbReference>
<reference evidence="11" key="2">
    <citation type="submission" date="2024-10" db="UniProtKB">
        <authorList>
            <consortium name="EnsemblProtists"/>
        </authorList>
    </citation>
    <scope>IDENTIFICATION</scope>
</reference>
<dbReference type="Gene3D" id="1.10.8.60">
    <property type="match status" value="1"/>
</dbReference>
<feature type="region of interest" description="Disordered" evidence="8">
    <location>
        <begin position="539"/>
        <end position="580"/>
    </location>
</feature>
<dbReference type="PANTHER" id="PTHR23077:SF12">
    <property type="entry name" value="PEROXISOMAL ATPASE PEX1"/>
    <property type="match status" value="1"/>
</dbReference>
<protein>
    <recommendedName>
        <fullName evidence="13">AAA+ ATPase domain-containing protein</fullName>
    </recommendedName>
</protein>
<dbReference type="Proteomes" id="UP000013827">
    <property type="component" value="Unassembled WGS sequence"/>
</dbReference>
<evidence type="ECO:0000259" key="10">
    <source>
        <dbReference type="Pfam" id="PF09262"/>
    </source>
</evidence>
<evidence type="ECO:0000256" key="8">
    <source>
        <dbReference type="SAM" id="MobiDB-lite"/>
    </source>
</evidence>
<dbReference type="PROSITE" id="PS00674">
    <property type="entry name" value="AAA"/>
    <property type="match status" value="1"/>
</dbReference>
<reference evidence="12" key="1">
    <citation type="journal article" date="2013" name="Nature">
        <title>Pan genome of the phytoplankton Emiliania underpins its global distribution.</title>
        <authorList>
            <person name="Read B.A."/>
            <person name="Kegel J."/>
            <person name="Klute M.J."/>
            <person name="Kuo A."/>
            <person name="Lefebvre S.C."/>
            <person name="Maumus F."/>
            <person name="Mayer C."/>
            <person name="Miller J."/>
            <person name="Monier A."/>
            <person name="Salamov A."/>
            <person name="Young J."/>
            <person name="Aguilar M."/>
            <person name="Claverie J.M."/>
            <person name="Frickenhaus S."/>
            <person name="Gonzalez K."/>
            <person name="Herman E.K."/>
            <person name="Lin Y.C."/>
            <person name="Napier J."/>
            <person name="Ogata H."/>
            <person name="Sarno A.F."/>
            <person name="Shmutz J."/>
            <person name="Schroeder D."/>
            <person name="de Vargas C."/>
            <person name="Verret F."/>
            <person name="von Dassow P."/>
            <person name="Valentin K."/>
            <person name="Van de Peer Y."/>
            <person name="Wheeler G."/>
            <person name="Dacks J.B."/>
            <person name="Delwiche C.F."/>
            <person name="Dyhrman S.T."/>
            <person name="Glockner G."/>
            <person name="John U."/>
            <person name="Richards T."/>
            <person name="Worden A.Z."/>
            <person name="Zhang X."/>
            <person name="Grigoriev I.V."/>
            <person name="Allen A.E."/>
            <person name="Bidle K."/>
            <person name="Borodovsky M."/>
            <person name="Bowler C."/>
            <person name="Brownlee C."/>
            <person name="Cock J.M."/>
            <person name="Elias M."/>
            <person name="Gladyshev V.N."/>
            <person name="Groth M."/>
            <person name="Guda C."/>
            <person name="Hadaegh A."/>
            <person name="Iglesias-Rodriguez M.D."/>
            <person name="Jenkins J."/>
            <person name="Jones B.M."/>
            <person name="Lawson T."/>
            <person name="Leese F."/>
            <person name="Lindquist E."/>
            <person name="Lobanov A."/>
            <person name="Lomsadze A."/>
            <person name="Malik S.B."/>
            <person name="Marsh M.E."/>
            <person name="Mackinder L."/>
            <person name="Mock T."/>
            <person name="Mueller-Roeber B."/>
            <person name="Pagarete A."/>
            <person name="Parker M."/>
            <person name="Probert I."/>
            <person name="Quesneville H."/>
            <person name="Raines C."/>
            <person name="Rensing S.A."/>
            <person name="Riano-Pachon D.M."/>
            <person name="Richier S."/>
            <person name="Rokitta S."/>
            <person name="Shiraiwa Y."/>
            <person name="Soanes D.M."/>
            <person name="van der Giezen M."/>
            <person name="Wahlund T.M."/>
            <person name="Williams B."/>
            <person name="Wilson W."/>
            <person name="Wolfe G."/>
            <person name="Wurch L.L."/>
        </authorList>
    </citation>
    <scope>NUCLEOTIDE SEQUENCE</scope>
</reference>
<dbReference type="GeneID" id="17258443"/>
<dbReference type="GO" id="GO:0005524">
    <property type="term" value="F:ATP binding"/>
    <property type="evidence" value="ECO:0007669"/>
    <property type="project" value="UniProtKB-KW"/>
</dbReference>
<dbReference type="GO" id="GO:0016887">
    <property type="term" value="F:ATP hydrolysis activity"/>
    <property type="evidence" value="ECO:0007669"/>
    <property type="project" value="InterPro"/>
</dbReference>
<evidence type="ECO:0000256" key="7">
    <source>
        <dbReference type="RuleBase" id="RU003651"/>
    </source>
</evidence>
<evidence type="ECO:0000313" key="12">
    <source>
        <dbReference type="Proteomes" id="UP000013827"/>
    </source>
</evidence>
<sequence length="580" mass="57154">MESKIAFVPSQHSFASVPRRLLGQLPRIGAGEPVALRLCWTSGGERREAVVGWGGGVAAGDALELPSALAEALGLSSARAVHVSHASSLPLAVRATLAPESPEDWALVSGGAARLEETALTQLNVLTAGTRVPLWLDGAACAWLRVSELHAADGPVAAARLASGSELHIAPPVAAAATGGGGGGGGDGGDSGGGFSAAEIEALATAAAARAGARAAVACAAAGGGAAGGGSAGGGTGADLRLRRSDVAAAAAHARRASGRFSSGRRPEPLPRAGEGALPGFRGVGGMAAASLPFISVSGPELLDKYIGASEAKVRDTFAKASAAAPCLLFFDEFEALGRARGCDSTGVTDRVVNTLLCHLDGVEALGAVFVLAASSRPELIDPALLRPGRIDMAVACGLPDEEERLAILSALARPLGLPLASLRRLAAIAAATAGYSGAELRAVLNAAQLAAAREAGAAAGAAQAATPRAAAPLSASTAADRATAASAARLLAAVSPGWCDAAAVWREELRRGAGGGGAADVGTGPPPIEVRHLDEALRSCQDSRSSGSASAPSSSSFGSAPGAGGGDAVRQPRCRVMHA</sequence>
<dbReference type="Pfam" id="PF00004">
    <property type="entry name" value="AAA"/>
    <property type="match status" value="1"/>
</dbReference>
<dbReference type="EnsemblProtists" id="EOD12294">
    <property type="protein sequence ID" value="EOD12294"/>
    <property type="gene ID" value="EMIHUDRAFT_470829"/>
</dbReference>
<evidence type="ECO:0000259" key="9">
    <source>
        <dbReference type="Pfam" id="PF00004"/>
    </source>
</evidence>
<dbReference type="PaxDb" id="2903-EOD12294"/>
<feature type="domain" description="Peroxisomal ATPase PEX1 N-terminal C-lobe" evidence="10">
    <location>
        <begin position="96"/>
        <end position="171"/>
    </location>
</feature>
<dbReference type="InterPro" id="IPR003960">
    <property type="entry name" value="ATPase_AAA_CS"/>
</dbReference>
<feature type="region of interest" description="Disordered" evidence="8">
    <location>
        <begin position="256"/>
        <end position="277"/>
    </location>
</feature>
<name>A0A0D3IM09_EMIH1</name>
<dbReference type="GO" id="GO:0016558">
    <property type="term" value="P:protein import into peroxisome matrix"/>
    <property type="evidence" value="ECO:0007669"/>
    <property type="project" value="TreeGrafter"/>
</dbReference>
<keyword evidence="12" id="KW-1185">Reference proteome</keyword>
<dbReference type="InterPro" id="IPR015342">
    <property type="entry name" value="PEX1-N_C-lobe"/>
</dbReference>
<feature type="compositionally biased region" description="Low complexity" evidence="8">
    <location>
        <begin position="546"/>
        <end position="561"/>
    </location>
</feature>
<keyword evidence="3 7" id="KW-0547">Nucleotide-binding</keyword>
<keyword evidence="5 7" id="KW-0067">ATP-binding</keyword>
<dbReference type="STRING" id="2903.R1DU58"/>
<comment type="similarity">
    <text evidence="2 7">Belongs to the AAA ATPase family.</text>
</comment>
<evidence type="ECO:0000256" key="4">
    <source>
        <dbReference type="ARBA" id="ARBA00022801"/>
    </source>
</evidence>
<dbReference type="SUPFAM" id="SSF54585">
    <property type="entry name" value="Cdc48 domain 2-like"/>
    <property type="match status" value="1"/>
</dbReference>
<dbReference type="eggNOG" id="KOG0735">
    <property type="taxonomic scope" value="Eukaryota"/>
</dbReference>